<dbReference type="PIRSF" id="PIRSF003085">
    <property type="entry name" value="CMAS"/>
    <property type="match status" value="1"/>
</dbReference>
<dbReference type="CDD" id="cd02440">
    <property type="entry name" value="AdoMet_MTases"/>
    <property type="match status" value="1"/>
</dbReference>
<evidence type="ECO:0000259" key="6">
    <source>
        <dbReference type="Pfam" id="PF25371"/>
    </source>
</evidence>
<name>A0ABV5I4B9_9RHOB</name>
<gene>
    <name evidence="7" type="ORF">ACFFU4_17435</name>
</gene>
<protein>
    <submittedName>
        <fullName evidence="7">Class I SAM-dependent methyltransferase</fullName>
        <ecNumber evidence="7">2.1.1.-</ecNumber>
    </submittedName>
</protein>
<evidence type="ECO:0000256" key="2">
    <source>
        <dbReference type="ARBA" id="ARBA00022603"/>
    </source>
</evidence>
<keyword evidence="3 7" id="KW-0808">Transferase</keyword>
<organism evidence="7 8">
    <name type="scientific">Roseovarius ramblicola</name>
    <dbReference type="NCBI Taxonomy" id="2022336"/>
    <lineage>
        <taxon>Bacteria</taxon>
        <taxon>Pseudomonadati</taxon>
        <taxon>Pseudomonadota</taxon>
        <taxon>Alphaproteobacteria</taxon>
        <taxon>Rhodobacterales</taxon>
        <taxon>Roseobacteraceae</taxon>
        <taxon>Roseovarius</taxon>
    </lineage>
</organism>
<comment type="similarity">
    <text evidence="1">Belongs to the CFA/CMAS family.</text>
</comment>
<keyword evidence="8" id="KW-1185">Reference proteome</keyword>
<proteinExistence type="inferred from homology"/>
<feature type="domain" description="DUF7884" evidence="6">
    <location>
        <begin position="7"/>
        <end position="72"/>
    </location>
</feature>
<dbReference type="InterPro" id="IPR029063">
    <property type="entry name" value="SAM-dependent_MTases_sf"/>
</dbReference>
<dbReference type="InterPro" id="IPR050723">
    <property type="entry name" value="CFA/CMAS"/>
</dbReference>
<dbReference type="InterPro" id="IPR003333">
    <property type="entry name" value="CMAS"/>
</dbReference>
<comment type="caution">
    <text evidence="7">The sequence shown here is derived from an EMBL/GenBank/DDBJ whole genome shotgun (WGS) entry which is preliminary data.</text>
</comment>
<dbReference type="Pfam" id="PF02353">
    <property type="entry name" value="CMAS"/>
    <property type="match status" value="1"/>
</dbReference>
<dbReference type="GO" id="GO:0032259">
    <property type="term" value="P:methylation"/>
    <property type="evidence" value="ECO:0007669"/>
    <property type="project" value="UniProtKB-KW"/>
</dbReference>
<dbReference type="Pfam" id="PF25371">
    <property type="entry name" value="DUF7884"/>
    <property type="match status" value="1"/>
</dbReference>
<dbReference type="InterPro" id="IPR057206">
    <property type="entry name" value="DUF7884"/>
</dbReference>
<dbReference type="EMBL" id="JBHMEC010000030">
    <property type="protein sequence ID" value="MFB9151540.1"/>
    <property type="molecule type" value="Genomic_DNA"/>
</dbReference>
<dbReference type="EC" id="2.1.1.-" evidence="7"/>
<evidence type="ECO:0000313" key="8">
    <source>
        <dbReference type="Proteomes" id="UP001589670"/>
    </source>
</evidence>
<dbReference type="Proteomes" id="UP001589670">
    <property type="component" value="Unassembled WGS sequence"/>
</dbReference>
<keyword evidence="2 7" id="KW-0489">Methyltransferase</keyword>
<dbReference type="PANTHER" id="PTHR43667">
    <property type="entry name" value="CYCLOPROPANE-FATTY-ACYL-PHOSPHOLIPID SYNTHASE"/>
    <property type="match status" value="1"/>
</dbReference>
<dbReference type="GO" id="GO:0008168">
    <property type="term" value="F:methyltransferase activity"/>
    <property type="evidence" value="ECO:0007669"/>
    <property type="project" value="UniProtKB-KW"/>
</dbReference>
<reference evidence="7 8" key="1">
    <citation type="submission" date="2024-09" db="EMBL/GenBank/DDBJ databases">
        <authorList>
            <person name="Sun Q."/>
            <person name="Mori K."/>
        </authorList>
    </citation>
    <scope>NUCLEOTIDE SEQUENCE [LARGE SCALE GENOMIC DNA]</scope>
    <source>
        <strain evidence="7 8">CECT 9424</strain>
    </source>
</reference>
<evidence type="ECO:0000313" key="7">
    <source>
        <dbReference type="EMBL" id="MFB9151540.1"/>
    </source>
</evidence>
<dbReference type="RefSeq" id="WP_377071155.1">
    <property type="nucleotide sequence ID" value="NZ_JBHMEC010000030.1"/>
</dbReference>
<evidence type="ECO:0000256" key="5">
    <source>
        <dbReference type="ARBA" id="ARBA00023098"/>
    </source>
</evidence>
<evidence type="ECO:0000256" key="3">
    <source>
        <dbReference type="ARBA" id="ARBA00022679"/>
    </source>
</evidence>
<keyword evidence="4" id="KW-0949">S-adenosyl-L-methionine</keyword>
<dbReference type="PANTHER" id="PTHR43667:SF1">
    <property type="entry name" value="CYCLOPROPANE-FATTY-ACYL-PHOSPHOLIPID SYNTHASE"/>
    <property type="match status" value="1"/>
</dbReference>
<accession>A0ABV5I4B9</accession>
<dbReference type="SUPFAM" id="SSF53335">
    <property type="entry name" value="S-adenosyl-L-methionine-dependent methyltransferases"/>
    <property type="match status" value="1"/>
</dbReference>
<sequence>MWSKALDHLLTHLFRHGRLRVTYPDGTTRAYGPGDGPQSAVVLHDPSLPRRIVLSPDMGVGEGYMDGTLTIGDDDIEGFLRLAIANIAAQGQPWFRRPLEALRRLRRRLDQFNPVARSRANVAHHYDLSGELYDLFLDEDRNYSCAYFARPDMTLEEAQAAKKQHIARKLLIEPGMRVLDVGCGWGAMGITLARDFGARVTGVTLSSEQHEIANARAARAGLSDRVRFELMDYRDVQGQFDRIVSIGMFEHVGVPHYDAYFGTVARLLKPEGIALIHFIGRAEPPGATSPWILKYIFPGGYCPAMSEAVGAVERQDLVTTDVEVWRLHYAETLKEWRRRFEANIDRVRALYDERFCRMWRYYLIASELTFRLNNQVVFQFQMARSQDAVPLTRDYLYREDADAEGRGAAA</sequence>
<keyword evidence="5" id="KW-0443">Lipid metabolism</keyword>
<evidence type="ECO:0000256" key="4">
    <source>
        <dbReference type="ARBA" id="ARBA00022691"/>
    </source>
</evidence>
<evidence type="ECO:0000256" key="1">
    <source>
        <dbReference type="ARBA" id="ARBA00010815"/>
    </source>
</evidence>
<dbReference type="Gene3D" id="3.40.50.150">
    <property type="entry name" value="Vaccinia Virus protein VP39"/>
    <property type="match status" value="1"/>
</dbReference>